<dbReference type="Proteomes" id="UP000265631">
    <property type="component" value="Unassembled WGS sequence"/>
</dbReference>
<feature type="transmembrane region" description="Helical" evidence="6">
    <location>
        <begin position="268"/>
        <end position="287"/>
    </location>
</feature>
<evidence type="ECO:0000256" key="4">
    <source>
        <dbReference type="ARBA" id="ARBA00023136"/>
    </source>
</evidence>
<keyword evidence="2 6" id="KW-0812">Transmembrane</keyword>
<reference evidence="8 9" key="1">
    <citation type="journal article" date="2018" name="PLoS Pathog.">
        <title>Evolution of structural diversity of trichothecenes, a family of toxins produced by plant pathogenic and entomopathogenic fungi.</title>
        <authorList>
            <person name="Proctor R.H."/>
            <person name="McCormick S.P."/>
            <person name="Kim H.S."/>
            <person name="Cardoza R.E."/>
            <person name="Stanley A.M."/>
            <person name="Lindo L."/>
            <person name="Kelly A."/>
            <person name="Brown D.W."/>
            <person name="Lee T."/>
            <person name="Vaughan M.M."/>
            <person name="Alexander N.J."/>
            <person name="Busman M."/>
            <person name="Gutierrez S."/>
        </authorList>
    </citation>
    <scope>NUCLEOTIDE SEQUENCE [LARGE SCALE GENOMIC DNA]</scope>
    <source>
        <strain evidence="8 9">NRRL 13405</strain>
    </source>
</reference>
<keyword evidence="3 6" id="KW-1133">Transmembrane helix</keyword>
<evidence type="ECO:0000256" key="3">
    <source>
        <dbReference type="ARBA" id="ARBA00022989"/>
    </source>
</evidence>
<proteinExistence type="inferred from homology"/>
<evidence type="ECO:0000313" key="9">
    <source>
        <dbReference type="Proteomes" id="UP000265631"/>
    </source>
</evidence>
<dbReference type="EMBL" id="PXXK01000042">
    <property type="protein sequence ID" value="RFN53404.1"/>
    <property type="molecule type" value="Genomic_DNA"/>
</dbReference>
<evidence type="ECO:0000256" key="5">
    <source>
        <dbReference type="ARBA" id="ARBA00038359"/>
    </source>
</evidence>
<evidence type="ECO:0000256" key="1">
    <source>
        <dbReference type="ARBA" id="ARBA00004141"/>
    </source>
</evidence>
<dbReference type="PANTHER" id="PTHR33048:SF47">
    <property type="entry name" value="INTEGRAL MEMBRANE PROTEIN-RELATED"/>
    <property type="match status" value="1"/>
</dbReference>
<name>A0A395MZS1_9HYPO</name>
<sequence>MELDTNIVALFGPPPEDLDLNHNQITLYNAVTCVVLGIAFLMVALRFYVRNMKSAKLEMDDWAVLVSLFCCASTVAMTILAGVHGSGAHVWSIKIMTLVEVFKIVYAEPFVYALAVTSVKVSILLLYRRLFPLGIDKSRAYTIMFYIATFLTTVYPFILWITMAFACKPIRFFWTQYIGEQGKCIEVKLFFLVLGVMNMMNDIIILSVPIPRIWALQMNNKTKVSVICIMLLGSFVCVASIARIYYLWGFFQNLDATWWMGPSFAWSSLEPSVAVISACLPTLAPLFRLGRMGSTSRGTPYGGSAANELSKPGSKHFQLFSVNRAKGTGFQSEDDEVELTYDVGRGGTNEQAVWHDKGSAAEQGIVVQTQCYDRSYISQCVLRLLSGWGVVSGPGLFMVRSLVSGVSTATVVGVASGMAGSMIYGTAGIPFILGSSIGFAIGSYRWYRVATHEALLQLERYPALLRLHICSNFPWIPDLQEKGHDWYTTDTFRRSWVMRSMLVVGWLSAEPSLREIRERREMRLVEEYVTRDESEDKEER</sequence>
<keyword evidence="4 6" id="KW-0472">Membrane</keyword>
<keyword evidence="9" id="KW-1185">Reference proteome</keyword>
<comment type="subcellular location">
    <subcellularLocation>
        <location evidence="1">Membrane</location>
        <topology evidence="1">Multi-pass membrane protein</topology>
    </subcellularLocation>
</comment>
<feature type="transmembrane region" description="Helical" evidence="6">
    <location>
        <begin position="61"/>
        <end position="83"/>
    </location>
</feature>
<gene>
    <name evidence="8" type="ORF">FIE12Z_2229</name>
</gene>
<evidence type="ECO:0000256" key="6">
    <source>
        <dbReference type="SAM" id="Phobius"/>
    </source>
</evidence>
<feature type="transmembrane region" description="Helical" evidence="6">
    <location>
        <begin position="110"/>
        <end position="131"/>
    </location>
</feature>
<feature type="transmembrane region" description="Helical" evidence="6">
    <location>
        <begin position="423"/>
        <end position="447"/>
    </location>
</feature>
<dbReference type="AlphaFoldDB" id="A0A395MZS1"/>
<accession>A0A395MZS1</accession>
<organism evidence="8 9">
    <name type="scientific">Fusarium flagelliforme</name>
    <dbReference type="NCBI Taxonomy" id="2675880"/>
    <lineage>
        <taxon>Eukaryota</taxon>
        <taxon>Fungi</taxon>
        <taxon>Dikarya</taxon>
        <taxon>Ascomycota</taxon>
        <taxon>Pezizomycotina</taxon>
        <taxon>Sordariomycetes</taxon>
        <taxon>Hypocreomycetidae</taxon>
        <taxon>Hypocreales</taxon>
        <taxon>Nectriaceae</taxon>
        <taxon>Fusarium</taxon>
        <taxon>Fusarium incarnatum-equiseti species complex</taxon>
    </lineage>
</organism>
<evidence type="ECO:0000256" key="2">
    <source>
        <dbReference type="ARBA" id="ARBA00022692"/>
    </source>
</evidence>
<feature type="transmembrane region" description="Helical" evidence="6">
    <location>
        <begin position="27"/>
        <end position="49"/>
    </location>
</feature>
<feature type="transmembrane region" description="Helical" evidence="6">
    <location>
        <begin position="384"/>
        <end position="403"/>
    </location>
</feature>
<dbReference type="PANTHER" id="PTHR33048">
    <property type="entry name" value="PTH11-LIKE INTEGRAL MEMBRANE PROTEIN (AFU_ORTHOLOGUE AFUA_5G11245)"/>
    <property type="match status" value="1"/>
</dbReference>
<evidence type="ECO:0000259" key="7">
    <source>
        <dbReference type="Pfam" id="PF20684"/>
    </source>
</evidence>
<dbReference type="InterPro" id="IPR052337">
    <property type="entry name" value="SAT4-like"/>
</dbReference>
<feature type="transmembrane region" description="Helical" evidence="6">
    <location>
        <begin position="189"/>
        <end position="214"/>
    </location>
</feature>
<comment type="similarity">
    <text evidence="5">Belongs to the SAT4 family.</text>
</comment>
<dbReference type="GO" id="GO:0016020">
    <property type="term" value="C:membrane"/>
    <property type="evidence" value="ECO:0007669"/>
    <property type="project" value="UniProtKB-SubCell"/>
</dbReference>
<dbReference type="Pfam" id="PF20684">
    <property type="entry name" value="Fung_rhodopsin"/>
    <property type="match status" value="1"/>
</dbReference>
<evidence type="ECO:0000313" key="8">
    <source>
        <dbReference type="EMBL" id="RFN53404.1"/>
    </source>
</evidence>
<dbReference type="InterPro" id="IPR049326">
    <property type="entry name" value="Rhodopsin_dom_fungi"/>
</dbReference>
<feature type="transmembrane region" description="Helical" evidence="6">
    <location>
        <begin position="226"/>
        <end position="248"/>
    </location>
</feature>
<protein>
    <submittedName>
        <fullName evidence="8">Integral membrane protein</fullName>
    </submittedName>
</protein>
<feature type="transmembrane region" description="Helical" evidence="6">
    <location>
        <begin position="143"/>
        <end position="166"/>
    </location>
</feature>
<feature type="domain" description="Rhodopsin" evidence="7">
    <location>
        <begin position="45"/>
        <end position="288"/>
    </location>
</feature>
<dbReference type="STRING" id="2594813.A0A395MZS1"/>
<comment type="caution">
    <text evidence="8">The sequence shown here is derived from an EMBL/GenBank/DDBJ whole genome shotgun (WGS) entry which is preliminary data.</text>
</comment>